<sequence>MLIPVILSGGSGTRLWPLSRKLFPKQLMPMLGGKTSLLQATALRTAKQADISAPILVVNEEHRFMVAAQMQEVDITPAGIILEPAARNTAPAVAVAALTAMLQGEDPVLLVLPADHFIKDTDAFLAAVAVGVSSAEQGNLVTFGIVPDKPETGYGYIKRPAGAADAVPVECFVEKPDRPTAEEYLASGEYLWNSGMFMFKASVFLSELERFNQPMLAACQAASAGSRHDLDFIRLDKSAFSGCPSDSIDYAVLEKTDKAVVIPLSCGWSDVGSWSALQEVRDKDENNNVCIGDVVAEDTKGCYLHSTNRLIATLGLENVALVETKDAVLAAPLDRVQDVKNIVATLSRDNREEVISHCRVFRPWGNYEGIDLGERYQVKRITVYPGQILSLQKHFHRAEHWVVVKGTAIVTRGEEQVLLGEDQSTYISLGTVHRLENPGKVNLELIEVQTGSYLGEDDIVRLDDVYGRSADTGSGGEK</sequence>
<keyword evidence="13" id="KW-1185">Reference proteome</keyword>
<evidence type="ECO:0000256" key="4">
    <source>
        <dbReference type="ARBA" id="ARBA00022695"/>
    </source>
</evidence>
<reference evidence="12 13" key="1">
    <citation type="submission" date="2020-05" db="EMBL/GenBank/DDBJ databases">
        <title>Draft genome sequence of Desulfovibrio sp. strain HN2T.</title>
        <authorList>
            <person name="Ueno A."/>
            <person name="Tamazawa S."/>
            <person name="Tamamura S."/>
            <person name="Murakami T."/>
            <person name="Kiyama T."/>
            <person name="Inomata H."/>
            <person name="Amano Y."/>
            <person name="Miyakawa K."/>
            <person name="Tamaki H."/>
            <person name="Naganuma T."/>
            <person name="Kaneko K."/>
        </authorList>
    </citation>
    <scope>NUCLEOTIDE SEQUENCE [LARGE SCALE GENOMIC DNA]</scope>
    <source>
        <strain evidence="12 13">HN2</strain>
    </source>
</reference>
<keyword evidence="6" id="KW-0342">GTP-binding</keyword>
<dbReference type="PANTHER" id="PTHR46390:SF1">
    <property type="entry name" value="MANNOSE-1-PHOSPHATE GUANYLYLTRANSFERASE"/>
    <property type="match status" value="1"/>
</dbReference>
<dbReference type="GO" id="GO:0004475">
    <property type="term" value="F:mannose-1-phosphate guanylyltransferase (GTP) activity"/>
    <property type="evidence" value="ECO:0007669"/>
    <property type="project" value="UniProtKB-EC"/>
</dbReference>
<dbReference type="InterPro" id="IPR054566">
    <property type="entry name" value="ManC/GMP-like_b-helix"/>
</dbReference>
<feature type="domain" description="Mannose-6-phosphate isomerase type II C-terminal" evidence="10">
    <location>
        <begin position="350"/>
        <end position="464"/>
    </location>
</feature>
<evidence type="ECO:0000256" key="7">
    <source>
        <dbReference type="ARBA" id="ARBA00047343"/>
    </source>
</evidence>
<dbReference type="InterPro" id="IPR005835">
    <property type="entry name" value="NTP_transferase_dom"/>
</dbReference>
<dbReference type="InterPro" id="IPR029044">
    <property type="entry name" value="Nucleotide-diphossugar_trans"/>
</dbReference>
<dbReference type="Proteomes" id="UP000503840">
    <property type="component" value="Unassembled WGS sequence"/>
</dbReference>
<dbReference type="Pfam" id="PF01050">
    <property type="entry name" value="MannoseP_isomer"/>
    <property type="match status" value="1"/>
</dbReference>
<dbReference type="Gene3D" id="2.60.120.10">
    <property type="entry name" value="Jelly Rolls"/>
    <property type="match status" value="1"/>
</dbReference>
<comment type="caution">
    <text evidence="12">The sequence shown here is derived from an EMBL/GenBank/DDBJ whole genome shotgun (WGS) entry which is preliminary data.</text>
</comment>
<dbReference type="GO" id="GO:0000271">
    <property type="term" value="P:polysaccharide biosynthetic process"/>
    <property type="evidence" value="ECO:0007669"/>
    <property type="project" value="InterPro"/>
</dbReference>
<evidence type="ECO:0000256" key="5">
    <source>
        <dbReference type="ARBA" id="ARBA00022741"/>
    </source>
</evidence>
<dbReference type="GO" id="GO:0005525">
    <property type="term" value="F:GTP binding"/>
    <property type="evidence" value="ECO:0007669"/>
    <property type="project" value="UniProtKB-KW"/>
</dbReference>
<dbReference type="EMBL" id="BLVO01000013">
    <property type="protein sequence ID" value="GFM33177.1"/>
    <property type="molecule type" value="Genomic_DNA"/>
</dbReference>
<evidence type="ECO:0000256" key="8">
    <source>
        <dbReference type="RuleBase" id="RU004190"/>
    </source>
</evidence>
<dbReference type="InterPro" id="IPR011051">
    <property type="entry name" value="RmlC_Cupin_sf"/>
</dbReference>
<dbReference type="NCBIfam" id="TIGR01479">
    <property type="entry name" value="GMP_PMI"/>
    <property type="match status" value="1"/>
</dbReference>
<evidence type="ECO:0000256" key="6">
    <source>
        <dbReference type="ARBA" id="ARBA00023134"/>
    </source>
</evidence>
<dbReference type="SUPFAM" id="SSF53448">
    <property type="entry name" value="Nucleotide-diphospho-sugar transferases"/>
    <property type="match status" value="1"/>
</dbReference>
<dbReference type="GO" id="GO:0009298">
    <property type="term" value="P:GDP-mannose biosynthetic process"/>
    <property type="evidence" value="ECO:0007669"/>
    <property type="project" value="TreeGrafter"/>
</dbReference>
<evidence type="ECO:0000256" key="3">
    <source>
        <dbReference type="ARBA" id="ARBA00022679"/>
    </source>
</evidence>
<feature type="domain" description="MannoseP isomerase/GMP-like beta-helix" evidence="11">
    <location>
        <begin position="292"/>
        <end position="346"/>
    </location>
</feature>
<dbReference type="InterPro" id="IPR001538">
    <property type="entry name" value="Man6P_isomerase-2_C"/>
</dbReference>
<keyword evidence="4" id="KW-0548">Nucleotidyltransferase</keyword>
<dbReference type="EC" id="2.7.7.13" evidence="2"/>
<dbReference type="InterPro" id="IPR049577">
    <property type="entry name" value="GMPP_N"/>
</dbReference>
<dbReference type="CDD" id="cd02509">
    <property type="entry name" value="GDP-M1P_Guanylyltransferase"/>
    <property type="match status" value="1"/>
</dbReference>
<dbReference type="PANTHER" id="PTHR46390">
    <property type="entry name" value="MANNOSE-1-PHOSPHATE GUANYLYLTRANSFERASE"/>
    <property type="match status" value="1"/>
</dbReference>
<dbReference type="Gene3D" id="3.90.550.10">
    <property type="entry name" value="Spore Coat Polysaccharide Biosynthesis Protein SpsA, Chain A"/>
    <property type="match status" value="1"/>
</dbReference>
<dbReference type="RefSeq" id="WP_174404858.1">
    <property type="nucleotide sequence ID" value="NZ_BLVO01000013.1"/>
</dbReference>
<comment type="catalytic activity">
    <reaction evidence="7">
        <text>alpha-D-mannose 1-phosphate + GTP + H(+) = GDP-alpha-D-mannose + diphosphate</text>
        <dbReference type="Rhea" id="RHEA:15229"/>
        <dbReference type="ChEBI" id="CHEBI:15378"/>
        <dbReference type="ChEBI" id="CHEBI:33019"/>
        <dbReference type="ChEBI" id="CHEBI:37565"/>
        <dbReference type="ChEBI" id="CHEBI:57527"/>
        <dbReference type="ChEBI" id="CHEBI:58409"/>
        <dbReference type="EC" id="2.7.7.13"/>
    </reaction>
</comment>
<organism evidence="12 13">
    <name type="scientific">Desulfovibrio subterraneus</name>
    <dbReference type="NCBI Taxonomy" id="2718620"/>
    <lineage>
        <taxon>Bacteria</taxon>
        <taxon>Pseudomonadati</taxon>
        <taxon>Thermodesulfobacteriota</taxon>
        <taxon>Desulfovibrionia</taxon>
        <taxon>Desulfovibrionales</taxon>
        <taxon>Desulfovibrionaceae</taxon>
        <taxon>Desulfovibrio</taxon>
    </lineage>
</organism>
<evidence type="ECO:0000259" key="11">
    <source>
        <dbReference type="Pfam" id="PF22640"/>
    </source>
</evidence>
<evidence type="ECO:0000256" key="2">
    <source>
        <dbReference type="ARBA" id="ARBA00012387"/>
    </source>
</evidence>
<dbReference type="CDD" id="cd02213">
    <property type="entry name" value="cupin_PMI_typeII_C"/>
    <property type="match status" value="1"/>
</dbReference>
<dbReference type="FunFam" id="2.60.120.10:FF:000032">
    <property type="entry name" value="Mannose-1-phosphate guanylyltransferase/mannose-6-phosphate isomerase"/>
    <property type="match status" value="1"/>
</dbReference>
<proteinExistence type="inferred from homology"/>
<evidence type="ECO:0000313" key="13">
    <source>
        <dbReference type="Proteomes" id="UP000503840"/>
    </source>
</evidence>
<comment type="similarity">
    <text evidence="1 8">Belongs to the mannose-6-phosphate isomerase type 2 family.</text>
</comment>
<accession>A0A7J0BHL8</accession>
<dbReference type="InterPro" id="IPR006375">
    <property type="entry name" value="Man1P_GuaTrfase/Man6P_Isoase"/>
</dbReference>
<feature type="domain" description="Nucleotidyl transferase" evidence="9">
    <location>
        <begin position="4"/>
        <end position="286"/>
    </location>
</feature>
<dbReference type="InterPro" id="IPR014710">
    <property type="entry name" value="RmlC-like_jellyroll"/>
</dbReference>
<gene>
    <name evidence="12" type="primary">xanB</name>
    <name evidence="12" type="ORF">DSM101010T_15420</name>
</gene>
<dbReference type="Pfam" id="PF22640">
    <property type="entry name" value="ManC_GMP_beta-helix"/>
    <property type="match status" value="1"/>
</dbReference>
<keyword evidence="3" id="KW-0808">Transferase</keyword>
<evidence type="ECO:0000259" key="9">
    <source>
        <dbReference type="Pfam" id="PF00483"/>
    </source>
</evidence>
<dbReference type="InterPro" id="IPR051161">
    <property type="entry name" value="Mannose-6P_isomerase_type2"/>
</dbReference>
<evidence type="ECO:0000313" key="12">
    <source>
        <dbReference type="EMBL" id="GFM33177.1"/>
    </source>
</evidence>
<evidence type="ECO:0000256" key="1">
    <source>
        <dbReference type="ARBA" id="ARBA00006115"/>
    </source>
</evidence>
<dbReference type="AlphaFoldDB" id="A0A7J0BHL8"/>
<evidence type="ECO:0000259" key="10">
    <source>
        <dbReference type="Pfam" id="PF01050"/>
    </source>
</evidence>
<dbReference type="SUPFAM" id="SSF51182">
    <property type="entry name" value="RmlC-like cupins"/>
    <property type="match status" value="1"/>
</dbReference>
<protein>
    <recommendedName>
        <fullName evidence="2">mannose-1-phosphate guanylyltransferase</fullName>
        <ecNumber evidence="2">2.7.7.13</ecNumber>
    </recommendedName>
</protein>
<keyword evidence="5" id="KW-0547">Nucleotide-binding</keyword>
<dbReference type="FunFam" id="3.90.550.10:FF:000046">
    <property type="entry name" value="Mannose-1-phosphate guanylyltransferase (GDP)"/>
    <property type="match status" value="1"/>
</dbReference>
<dbReference type="Pfam" id="PF00483">
    <property type="entry name" value="NTP_transferase"/>
    <property type="match status" value="1"/>
</dbReference>
<name>A0A7J0BHL8_9BACT</name>